<dbReference type="SUPFAM" id="SSF52009">
    <property type="entry name" value="Phosphohistidine domain"/>
    <property type="match status" value="1"/>
</dbReference>
<dbReference type="InterPro" id="IPR008279">
    <property type="entry name" value="PEP-util_enz_mobile_dom"/>
</dbReference>
<dbReference type="Proteomes" id="UP000216867">
    <property type="component" value="Unassembled WGS sequence"/>
</dbReference>
<dbReference type="SUPFAM" id="SSF51621">
    <property type="entry name" value="Phosphoenolpyruvate/pyruvate domain"/>
    <property type="match status" value="1"/>
</dbReference>
<name>A0A269ZB15_9MICO</name>
<evidence type="ECO:0000256" key="3">
    <source>
        <dbReference type="ARBA" id="ARBA00022679"/>
    </source>
</evidence>
<keyword evidence="5" id="KW-0418">Kinase</keyword>
<keyword evidence="6" id="KW-0460">Magnesium</keyword>
<evidence type="ECO:0000313" key="10">
    <source>
        <dbReference type="EMBL" id="PAK94730.1"/>
    </source>
</evidence>
<comment type="cofactor">
    <cofactor evidence="1">
        <name>Mg(2+)</name>
        <dbReference type="ChEBI" id="CHEBI:18420"/>
    </cofactor>
</comment>
<dbReference type="EMBL" id="NCWY01000012">
    <property type="protein sequence ID" value="PAK94730.1"/>
    <property type="molecule type" value="Genomic_DNA"/>
</dbReference>
<dbReference type="InterPro" id="IPR000121">
    <property type="entry name" value="PEP_util_C"/>
</dbReference>
<keyword evidence="3" id="KW-0808">Transferase</keyword>
<feature type="domain" description="PEP-utilising enzyme mobile" evidence="8">
    <location>
        <begin position="51"/>
        <end position="121"/>
    </location>
</feature>
<dbReference type="AlphaFoldDB" id="A0A269ZB15"/>
<dbReference type="RefSeq" id="WP_095376529.1">
    <property type="nucleotide sequence ID" value="NZ_JBIBVI010000005.1"/>
</dbReference>
<dbReference type="InterPro" id="IPR015813">
    <property type="entry name" value="Pyrv/PenolPyrv_kinase-like_dom"/>
</dbReference>
<dbReference type="InterPro" id="IPR023151">
    <property type="entry name" value="PEP_util_CS"/>
</dbReference>
<organism evidence="10 11">
    <name type="scientific">Brevibacterium casei</name>
    <dbReference type="NCBI Taxonomy" id="33889"/>
    <lineage>
        <taxon>Bacteria</taxon>
        <taxon>Bacillati</taxon>
        <taxon>Actinomycetota</taxon>
        <taxon>Actinomycetes</taxon>
        <taxon>Micrococcales</taxon>
        <taxon>Brevibacteriaceae</taxon>
        <taxon>Brevibacterium</taxon>
    </lineage>
</organism>
<evidence type="ECO:0008006" key="12">
    <source>
        <dbReference type="Google" id="ProtNLM"/>
    </source>
</evidence>
<dbReference type="Gene3D" id="3.50.30.10">
    <property type="entry name" value="Phosphohistidine domain"/>
    <property type="match status" value="1"/>
</dbReference>
<evidence type="ECO:0000256" key="2">
    <source>
        <dbReference type="ARBA" id="ARBA00007837"/>
    </source>
</evidence>
<feature type="region of interest" description="Disordered" evidence="7">
    <location>
        <begin position="28"/>
        <end position="47"/>
    </location>
</feature>
<evidence type="ECO:0000256" key="6">
    <source>
        <dbReference type="ARBA" id="ARBA00022842"/>
    </source>
</evidence>
<dbReference type="InterPro" id="IPR036637">
    <property type="entry name" value="Phosphohistidine_dom_sf"/>
</dbReference>
<dbReference type="Pfam" id="PF02896">
    <property type="entry name" value="PEP-utilizers_C"/>
    <property type="match status" value="1"/>
</dbReference>
<sequence>MSAEVVTGLGVSPGTGVGVVQLMAPRLGPPRTQTLTENGESEAAGGVPELREPTVLIARDLSAADAAGLDPDLVAGLITEAGGPMSHTSIVARSLGIPAVVAAGATALRTGMRVRVDGGTGRVRVADVTESPARSTAAPAAQRSVGGTRTADGYPVELLGNVGDAAGAAEVAACEADGIGLFRTELAFRTRTRQPSIEVQARLYSSVLAEVPERKVILRTLDTGTDTTMPPSHGLGERNPALGVRGYRATTNLLEDQLRAIAIAARVQDVDPWVMAPMISTPAEARGFRMIARRYGISRAGVMIEVPAAAVMADAILAECDFVSIGTNDLTQYTMAADRELGAVAELNDPWQPAVLRLVRTVAVAGTAHGKPVGVCGEAAADPLLACVLVGLGVTSLSMSPRALPAVAEAIGESDHGQCQAMAVAALGASSASAARAAARHALATADLRTPEPTHRA</sequence>
<reference evidence="10 11" key="1">
    <citation type="submission" date="2017-04" db="EMBL/GenBank/DDBJ databases">
        <title>Kefir bacterial isolates.</title>
        <authorList>
            <person name="Kim Y."/>
            <person name="Blasche S."/>
            <person name="Patil K.R."/>
        </authorList>
    </citation>
    <scope>NUCLEOTIDE SEQUENCE [LARGE SCALE GENOMIC DNA]</scope>
    <source>
        <strain evidence="10 11">OG2</strain>
    </source>
</reference>
<comment type="caution">
    <text evidence="10">The sequence shown here is derived from an EMBL/GenBank/DDBJ whole genome shotgun (WGS) entry which is preliminary data.</text>
</comment>
<dbReference type="Pfam" id="PF00391">
    <property type="entry name" value="PEP-utilizers"/>
    <property type="match status" value="1"/>
</dbReference>
<dbReference type="PROSITE" id="PS00742">
    <property type="entry name" value="PEP_ENZYMES_2"/>
    <property type="match status" value="1"/>
</dbReference>
<protein>
    <recommendedName>
        <fullName evidence="12">Phosphoenolpyruvate--protein phosphotransferase</fullName>
    </recommendedName>
</protein>
<comment type="similarity">
    <text evidence="2">Belongs to the PEP-utilizing enzyme family.</text>
</comment>
<accession>A0A269ZB15</accession>
<dbReference type="GO" id="GO:0016301">
    <property type="term" value="F:kinase activity"/>
    <property type="evidence" value="ECO:0007669"/>
    <property type="project" value="UniProtKB-KW"/>
</dbReference>
<evidence type="ECO:0000256" key="7">
    <source>
        <dbReference type="SAM" id="MobiDB-lite"/>
    </source>
</evidence>
<dbReference type="PANTHER" id="PTHR46244">
    <property type="entry name" value="PHOSPHOENOLPYRUVATE-PROTEIN PHOSPHOTRANSFERASE"/>
    <property type="match status" value="1"/>
</dbReference>
<dbReference type="PANTHER" id="PTHR46244:SF3">
    <property type="entry name" value="PHOSPHOENOLPYRUVATE-PROTEIN PHOSPHOTRANSFERASE"/>
    <property type="match status" value="1"/>
</dbReference>
<dbReference type="InterPro" id="IPR050499">
    <property type="entry name" value="PEP-utilizing_PTS_enzyme"/>
</dbReference>
<proteinExistence type="inferred from homology"/>
<evidence type="ECO:0000259" key="8">
    <source>
        <dbReference type="Pfam" id="PF00391"/>
    </source>
</evidence>
<evidence type="ECO:0000256" key="5">
    <source>
        <dbReference type="ARBA" id="ARBA00022777"/>
    </source>
</evidence>
<dbReference type="Gene3D" id="3.20.20.60">
    <property type="entry name" value="Phosphoenolpyruvate-binding domains"/>
    <property type="match status" value="1"/>
</dbReference>
<keyword evidence="4" id="KW-0479">Metal-binding</keyword>
<dbReference type="InterPro" id="IPR040442">
    <property type="entry name" value="Pyrv_kinase-like_dom_sf"/>
</dbReference>
<dbReference type="GO" id="GO:0046872">
    <property type="term" value="F:metal ion binding"/>
    <property type="evidence" value="ECO:0007669"/>
    <property type="project" value="UniProtKB-KW"/>
</dbReference>
<dbReference type="PRINTS" id="PR01736">
    <property type="entry name" value="PHPHTRNFRASE"/>
</dbReference>
<feature type="domain" description="PEP-utilising enzyme C-terminal" evidence="9">
    <location>
        <begin position="148"/>
        <end position="411"/>
    </location>
</feature>
<gene>
    <name evidence="10" type="ORF">B8X04_13165</name>
</gene>
<evidence type="ECO:0000256" key="1">
    <source>
        <dbReference type="ARBA" id="ARBA00001946"/>
    </source>
</evidence>
<evidence type="ECO:0000259" key="9">
    <source>
        <dbReference type="Pfam" id="PF02896"/>
    </source>
</evidence>
<evidence type="ECO:0000256" key="4">
    <source>
        <dbReference type="ARBA" id="ARBA00022723"/>
    </source>
</evidence>
<evidence type="ECO:0000313" key="11">
    <source>
        <dbReference type="Proteomes" id="UP000216867"/>
    </source>
</evidence>